<comment type="subcellular location">
    <subcellularLocation>
        <location evidence="1">Cell membrane</location>
        <topology evidence="1">Multi-pass membrane protein</topology>
    </subcellularLocation>
</comment>
<dbReference type="OrthoDB" id="51951at2"/>
<feature type="transmembrane region" description="Helical" evidence="8">
    <location>
        <begin position="865"/>
        <end position="882"/>
    </location>
</feature>
<dbReference type="STRING" id="1121256.SAMN02746089_02009"/>
<keyword evidence="12" id="KW-1185">Reference proteome</keyword>
<keyword evidence="5 8" id="KW-0472">Membrane</keyword>
<feature type="transmembrane region" description="Helical" evidence="8">
    <location>
        <begin position="449"/>
        <end position="467"/>
    </location>
</feature>
<feature type="transmembrane region" description="Helical" evidence="8">
    <location>
        <begin position="354"/>
        <end position="379"/>
    </location>
</feature>
<evidence type="ECO:0000256" key="6">
    <source>
        <dbReference type="ARBA" id="ARBA00038076"/>
    </source>
</evidence>
<feature type="region of interest" description="Disordered" evidence="7">
    <location>
        <begin position="597"/>
        <end position="619"/>
    </location>
</feature>
<feature type="domain" description="ABC3 transporter permease C-terminal" evidence="9">
    <location>
        <begin position="317"/>
        <end position="432"/>
    </location>
</feature>
<comment type="similarity">
    <text evidence="6">Belongs to the ABC-4 integral membrane protein family.</text>
</comment>
<feature type="transmembrane region" description="Helical" evidence="8">
    <location>
        <begin position="308"/>
        <end position="333"/>
    </location>
</feature>
<dbReference type="PANTHER" id="PTHR30572:SF4">
    <property type="entry name" value="ABC TRANSPORTER PERMEASE YTRF"/>
    <property type="match status" value="1"/>
</dbReference>
<dbReference type="AlphaFoldDB" id="A0A1M5C229"/>
<feature type="transmembrane region" description="Helical" evidence="8">
    <location>
        <begin position="934"/>
        <end position="955"/>
    </location>
</feature>
<dbReference type="RefSeq" id="WP_073344818.1">
    <property type="nucleotide sequence ID" value="NZ_FQVH01000025.1"/>
</dbReference>
<reference evidence="11 12" key="1">
    <citation type="submission" date="2016-11" db="EMBL/GenBank/DDBJ databases">
        <authorList>
            <person name="Jaros S."/>
            <person name="Januszkiewicz K."/>
            <person name="Wedrychowicz H."/>
        </authorList>
    </citation>
    <scope>NUCLEOTIDE SEQUENCE [LARGE SCALE GENOMIC DNA]</scope>
    <source>
        <strain evidence="11 12">DSM 17918</strain>
    </source>
</reference>
<evidence type="ECO:0000256" key="2">
    <source>
        <dbReference type="ARBA" id="ARBA00022475"/>
    </source>
</evidence>
<keyword evidence="3 8" id="KW-0812">Transmembrane</keyword>
<evidence type="ECO:0000259" key="10">
    <source>
        <dbReference type="Pfam" id="PF12704"/>
    </source>
</evidence>
<protein>
    <submittedName>
        <fullName evidence="11">Putative ABC transport system permease protein</fullName>
    </submittedName>
</protein>
<dbReference type="Pfam" id="PF02687">
    <property type="entry name" value="FtsX"/>
    <property type="match status" value="2"/>
</dbReference>
<evidence type="ECO:0000313" key="11">
    <source>
        <dbReference type="EMBL" id="SHF48710.1"/>
    </source>
</evidence>
<feature type="domain" description="MacB-like periplasmic core" evidence="10">
    <location>
        <begin position="606"/>
        <end position="801"/>
    </location>
</feature>
<keyword evidence="4 8" id="KW-1133">Transmembrane helix</keyword>
<organism evidence="11 12">
    <name type="scientific">Caldanaerobius fijiensis DSM 17918</name>
    <dbReference type="NCBI Taxonomy" id="1121256"/>
    <lineage>
        <taxon>Bacteria</taxon>
        <taxon>Bacillati</taxon>
        <taxon>Bacillota</taxon>
        <taxon>Clostridia</taxon>
        <taxon>Thermoanaerobacterales</taxon>
        <taxon>Thermoanaerobacteraceae</taxon>
        <taxon>Caldanaerobius</taxon>
    </lineage>
</organism>
<dbReference type="InterPro" id="IPR003838">
    <property type="entry name" value="ABC3_permease_C"/>
</dbReference>
<evidence type="ECO:0000313" key="12">
    <source>
        <dbReference type="Proteomes" id="UP000184088"/>
    </source>
</evidence>
<feature type="transmembrane region" description="Helical" evidence="8">
    <location>
        <begin position="409"/>
        <end position="428"/>
    </location>
</feature>
<name>A0A1M5C229_9THEO</name>
<evidence type="ECO:0000256" key="1">
    <source>
        <dbReference type="ARBA" id="ARBA00004651"/>
    </source>
</evidence>
<evidence type="ECO:0000256" key="8">
    <source>
        <dbReference type="SAM" id="Phobius"/>
    </source>
</evidence>
<dbReference type="Pfam" id="PF12704">
    <property type="entry name" value="MacB_PCD"/>
    <property type="match status" value="1"/>
</dbReference>
<feature type="transmembrane region" description="Helical" evidence="8">
    <location>
        <begin position="544"/>
        <end position="562"/>
    </location>
</feature>
<evidence type="ECO:0000259" key="9">
    <source>
        <dbReference type="Pfam" id="PF02687"/>
    </source>
</evidence>
<dbReference type="PANTHER" id="PTHR30572">
    <property type="entry name" value="MEMBRANE COMPONENT OF TRANSPORTER-RELATED"/>
    <property type="match status" value="1"/>
</dbReference>
<feature type="domain" description="ABC3 transporter permease C-terminal" evidence="9">
    <location>
        <begin position="837"/>
        <end position="957"/>
    </location>
</feature>
<keyword evidence="2" id="KW-1003">Cell membrane</keyword>
<evidence type="ECO:0000256" key="4">
    <source>
        <dbReference type="ARBA" id="ARBA00022989"/>
    </source>
</evidence>
<dbReference type="GO" id="GO:0022857">
    <property type="term" value="F:transmembrane transporter activity"/>
    <property type="evidence" value="ECO:0007669"/>
    <property type="project" value="TreeGrafter"/>
</dbReference>
<dbReference type="EMBL" id="FQVH01000025">
    <property type="protein sequence ID" value="SHF48710.1"/>
    <property type="molecule type" value="Genomic_DNA"/>
</dbReference>
<proteinExistence type="inferred from homology"/>
<dbReference type="InterPro" id="IPR025857">
    <property type="entry name" value="MacB_PCD"/>
</dbReference>
<accession>A0A1M5C229</accession>
<evidence type="ECO:0000256" key="3">
    <source>
        <dbReference type="ARBA" id="ARBA00022692"/>
    </source>
</evidence>
<dbReference type="InterPro" id="IPR050250">
    <property type="entry name" value="Macrolide_Exporter_MacB"/>
</dbReference>
<feature type="transmembrane region" description="Helical" evidence="8">
    <location>
        <begin position="831"/>
        <end position="853"/>
    </location>
</feature>
<dbReference type="GO" id="GO:0005886">
    <property type="term" value="C:plasma membrane"/>
    <property type="evidence" value="ECO:0007669"/>
    <property type="project" value="UniProtKB-SubCell"/>
</dbReference>
<dbReference type="Proteomes" id="UP000184088">
    <property type="component" value="Unassembled WGS sequence"/>
</dbReference>
<evidence type="ECO:0000256" key="5">
    <source>
        <dbReference type="ARBA" id="ARBA00023136"/>
    </source>
</evidence>
<evidence type="ECO:0000256" key="7">
    <source>
        <dbReference type="SAM" id="MobiDB-lite"/>
    </source>
</evidence>
<gene>
    <name evidence="11" type="ORF">SAMN02746089_02009</name>
</gene>
<feature type="transmembrane region" description="Helical" evidence="8">
    <location>
        <begin position="889"/>
        <end position="914"/>
    </location>
</feature>
<feature type="transmembrane region" description="Helical" evidence="8">
    <location>
        <begin position="487"/>
        <end position="508"/>
    </location>
</feature>
<sequence>MTIIIMVLRKINNNRWLTLCLLIGLIISVGLVSSIPIYTDGVLQKFLVKEFENSQQKTHQYPGSYAVTLYFTSKTPMEKRRDVFYKVGDFMNKNAEKAFGIPMYAAIVDYSTDKYRMQPVDYKKVNPNQERFASVQALSDFEKHIKIIDGRMPADKPVNGAYEVIVNQSTLDAYNTVLGNEFYLTDAYDPNSKDKIKIKIVGVFQPKDYKDKYWMGAADIPSTRDSVFISDDLFIKDFVNRDPTRLKFVMWSYIFDYHRINLENMYNLIDADQYIQKNTVNRFNDMGVYSQYMPILGNYIERQSQLKIMLLTLDVPVMLMLLFYIFMVSSLLVEKQKDEIAVLRSRGATKWHILMSYFIENSLLSAIAFAVGPVLGYYISKVLGVSNGFMEFVNRTAIPVRISITSYQYALLAAVVAIITALIPAYYASNYSIVTQKQENARMIKPAFWQKYFLDIIFLGISLYALYTFNQRQQILNETNINTTNLSINPLLFFASTLFIIGAGLFLIRIYPYVVNLIYRIGNSIWPTSLYMTLIEIGRGSRRYQFLMLFLVITISTGLFGANSARTINTNIHDKIYYAVGTDIVLTPYWETAKATTSSSFTPPSSDNQGNSGNNNSGNSEEVVRAQYIEPSFSIYEKLDGVQYAARVYDRDDATVIYNNNIQDNVRMMAIDPYDFGKTLWFRNGLLPYHINQYLNLLSSNPSAILISDTLSKKYNISPGDNIKVKLLGTDEVTFTVYGIINYWPSWNPLESPNEGDNNSVPALIVANLPYVQDNFPLEPYNVWIKLKPGATSADLYKSIQKNKVAIISVTNAKQELVAAKNDPFQLGLNGALTLSFIISIIICFMGFLIYWILSLSSREYQFGILRAIGLYFKQLISMIIWEQVLTSGIALVMGIIVGFLSSVLYVPLFQMAFNASNQVPPFVIVSEASDQMKLLVSVLVMLIIGLAIVGYMISRIKINQAIKMGED</sequence>